<evidence type="ECO:0000313" key="2">
    <source>
        <dbReference type="EMBL" id="KAL1511445.1"/>
    </source>
</evidence>
<evidence type="ECO:0008006" key="4">
    <source>
        <dbReference type="Google" id="ProtNLM"/>
    </source>
</evidence>
<dbReference type="EMBL" id="JBGBPQ010000014">
    <property type="protein sequence ID" value="KAL1511445.1"/>
    <property type="molecule type" value="Genomic_DNA"/>
</dbReference>
<name>A0AB34J492_PRYPA</name>
<protein>
    <recommendedName>
        <fullName evidence="4">Glycerophosphodiester phosphodiesterase</fullName>
    </recommendedName>
</protein>
<dbReference type="GO" id="GO:0008081">
    <property type="term" value="F:phosphoric diester hydrolase activity"/>
    <property type="evidence" value="ECO:0007669"/>
    <property type="project" value="InterPro"/>
</dbReference>
<feature type="transmembrane region" description="Helical" evidence="1">
    <location>
        <begin position="64"/>
        <end position="83"/>
    </location>
</feature>
<dbReference type="Gene3D" id="3.20.20.190">
    <property type="entry name" value="Phosphatidylinositol (PI) phosphodiesterase"/>
    <property type="match status" value="1"/>
</dbReference>
<proteinExistence type="predicted"/>
<evidence type="ECO:0000256" key="1">
    <source>
        <dbReference type="SAM" id="Phobius"/>
    </source>
</evidence>
<dbReference type="GO" id="GO:0006629">
    <property type="term" value="P:lipid metabolic process"/>
    <property type="evidence" value="ECO:0007669"/>
    <property type="project" value="InterPro"/>
</dbReference>
<evidence type="ECO:0000313" key="3">
    <source>
        <dbReference type="Proteomes" id="UP001515480"/>
    </source>
</evidence>
<dbReference type="Proteomes" id="UP001515480">
    <property type="component" value="Unassembled WGS sequence"/>
</dbReference>
<keyword evidence="1" id="KW-0812">Transmembrane</keyword>
<keyword evidence="3" id="KW-1185">Reference proteome</keyword>
<dbReference type="SUPFAM" id="SSF51695">
    <property type="entry name" value="PLC-like phosphodiesterases"/>
    <property type="match status" value="1"/>
</dbReference>
<sequence>MLRSGFTASAVTLWQAPWPSPRADEARAPLLHDADELDDALAEPADVAMGGKEPRHPAVLPRRLRAPLLCLAVATAVLCYYFPLSFLRAAPPCSLRLPRLISHRAFDADTADRPSAATIRELIGRGVASFDVDVFWMASAAADGSSLFVGHPPTTRALLQLEGQLTDTRVETLRATARGDWLLPLEEFLAVLRSRSALVGRTSVELKFAERPEWREQLRRLYLALASSGISDRFAVVVDGPVQAYEHREMQAALGVRLPMMVVVKDMGAERSEEDGLLHANITQLNLELELNARGSVSTIAPSVKVLHRDILDTALSHKLPLTVWVVDTEPELRHAWQMQVEGLITNRPAWAMALLNRWLAECKA</sequence>
<keyword evidence="1" id="KW-1133">Transmembrane helix</keyword>
<keyword evidence="1" id="KW-0472">Membrane</keyword>
<reference evidence="2 3" key="1">
    <citation type="journal article" date="2024" name="Science">
        <title>Giant polyketide synthase enzymes in the biosynthesis of giant marine polyether toxins.</title>
        <authorList>
            <person name="Fallon T.R."/>
            <person name="Shende V.V."/>
            <person name="Wierzbicki I.H."/>
            <person name="Pendleton A.L."/>
            <person name="Watervoot N.F."/>
            <person name="Auber R.P."/>
            <person name="Gonzalez D.J."/>
            <person name="Wisecaver J.H."/>
            <person name="Moore B.S."/>
        </authorList>
    </citation>
    <scope>NUCLEOTIDE SEQUENCE [LARGE SCALE GENOMIC DNA]</scope>
    <source>
        <strain evidence="2 3">12B1</strain>
    </source>
</reference>
<accession>A0AB34J492</accession>
<organism evidence="2 3">
    <name type="scientific">Prymnesium parvum</name>
    <name type="common">Toxic golden alga</name>
    <dbReference type="NCBI Taxonomy" id="97485"/>
    <lineage>
        <taxon>Eukaryota</taxon>
        <taxon>Haptista</taxon>
        <taxon>Haptophyta</taxon>
        <taxon>Prymnesiophyceae</taxon>
        <taxon>Prymnesiales</taxon>
        <taxon>Prymnesiaceae</taxon>
        <taxon>Prymnesium</taxon>
    </lineage>
</organism>
<dbReference type="AlphaFoldDB" id="A0AB34J492"/>
<dbReference type="InterPro" id="IPR017946">
    <property type="entry name" value="PLC-like_Pdiesterase_TIM-brl"/>
</dbReference>
<gene>
    <name evidence="2" type="ORF">AB1Y20_006244</name>
</gene>
<comment type="caution">
    <text evidence="2">The sequence shown here is derived from an EMBL/GenBank/DDBJ whole genome shotgun (WGS) entry which is preliminary data.</text>
</comment>